<keyword evidence="11" id="KW-1185">Reference proteome</keyword>
<gene>
    <name evidence="10" type="ORF">DL546_003763</name>
</gene>
<sequence>MSSSRDRRILKELADMHGDCENSGVSAEPVDASNLTHLKGTFTGPPDTVYAGGRYQVDIRIPDMYPFKPPIMKMDTKIWHPNVSSVTGAICLDTLGSGWSPVGTIKTVLISLRMLLEVPNPSDPQDAQVAAMMVEAPDAFNKKAHDWAVEYAGAPMQVIKVQGDEKKKAAQPKKDDPARFGGYHPDLVNRFVSMGFAVEAVVNAFNFVGIERNGGEDYELEEAYMGDITARLLDEF</sequence>
<dbReference type="Pfam" id="PF00179">
    <property type="entry name" value="UQ_con"/>
    <property type="match status" value="1"/>
</dbReference>
<dbReference type="OrthoDB" id="9993688at2759"/>
<evidence type="ECO:0000313" key="11">
    <source>
        <dbReference type="Proteomes" id="UP000275385"/>
    </source>
</evidence>
<keyword evidence="1" id="KW-0808">Transferase</keyword>
<comment type="caution">
    <text evidence="10">The sequence shown here is derived from an EMBL/GenBank/DDBJ whole genome shotgun (WGS) entry which is preliminary data.</text>
</comment>
<evidence type="ECO:0000256" key="4">
    <source>
        <dbReference type="ARBA" id="ARBA00041569"/>
    </source>
</evidence>
<reference evidence="10 11" key="1">
    <citation type="submission" date="2018-08" db="EMBL/GenBank/DDBJ databases">
        <title>Draft genome of the lignicolous fungus Coniochaeta pulveracea.</title>
        <authorList>
            <person name="Borstlap C.J."/>
            <person name="De Witt R.N."/>
            <person name="Botha A."/>
            <person name="Volschenk H."/>
        </authorList>
    </citation>
    <scope>NUCLEOTIDE SEQUENCE [LARGE SCALE GENOMIC DNA]</scope>
    <source>
        <strain evidence="10 11">CAB683</strain>
    </source>
</reference>
<evidence type="ECO:0000256" key="2">
    <source>
        <dbReference type="ARBA" id="ARBA00022786"/>
    </source>
</evidence>
<accession>A0A420Y7Y9</accession>
<keyword evidence="2 8" id="KW-0833">Ubl conjugation pathway</keyword>
<evidence type="ECO:0000256" key="3">
    <source>
        <dbReference type="ARBA" id="ARBA00039884"/>
    </source>
</evidence>
<dbReference type="AlphaFoldDB" id="A0A420Y7Y9"/>
<evidence type="ECO:0000313" key="10">
    <source>
        <dbReference type="EMBL" id="RKU44014.1"/>
    </source>
</evidence>
<proteinExistence type="inferred from homology"/>
<dbReference type="CDD" id="cd23800">
    <property type="entry name" value="UBCc_UBE2K"/>
    <property type="match status" value="1"/>
</dbReference>
<name>A0A420Y7Y9_9PEZI</name>
<dbReference type="PANTHER" id="PTHR24067">
    <property type="entry name" value="UBIQUITIN-CONJUGATING ENZYME E2"/>
    <property type="match status" value="1"/>
</dbReference>
<dbReference type="GO" id="GO:0005524">
    <property type="term" value="F:ATP binding"/>
    <property type="evidence" value="ECO:0007669"/>
    <property type="project" value="UniProtKB-UniRule"/>
</dbReference>
<evidence type="ECO:0000256" key="5">
    <source>
        <dbReference type="ARBA" id="ARBA00042179"/>
    </source>
</evidence>
<dbReference type="Gene3D" id="3.10.110.10">
    <property type="entry name" value="Ubiquitin Conjugating Enzyme"/>
    <property type="match status" value="1"/>
</dbReference>
<dbReference type="GO" id="GO:0016740">
    <property type="term" value="F:transferase activity"/>
    <property type="evidence" value="ECO:0007669"/>
    <property type="project" value="UniProtKB-KW"/>
</dbReference>
<keyword evidence="8" id="KW-0547">Nucleotide-binding</keyword>
<dbReference type="EMBL" id="QVQW01000035">
    <property type="protein sequence ID" value="RKU44014.1"/>
    <property type="molecule type" value="Genomic_DNA"/>
</dbReference>
<dbReference type="InterPro" id="IPR023313">
    <property type="entry name" value="UBQ-conjugating_AS"/>
</dbReference>
<dbReference type="InterPro" id="IPR000608">
    <property type="entry name" value="UBC"/>
</dbReference>
<evidence type="ECO:0000256" key="8">
    <source>
        <dbReference type="RuleBase" id="RU362109"/>
    </source>
</evidence>
<dbReference type="PROSITE" id="PS00183">
    <property type="entry name" value="UBC_1"/>
    <property type="match status" value="1"/>
</dbReference>
<dbReference type="Proteomes" id="UP000275385">
    <property type="component" value="Unassembled WGS sequence"/>
</dbReference>
<evidence type="ECO:0000259" key="9">
    <source>
        <dbReference type="PROSITE" id="PS50127"/>
    </source>
</evidence>
<organism evidence="10 11">
    <name type="scientific">Coniochaeta pulveracea</name>
    <dbReference type="NCBI Taxonomy" id="177199"/>
    <lineage>
        <taxon>Eukaryota</taxon>
        <taxon>Fungi</taxon>
        <taxon>Dikarya</taxon>
        <taxon>Ascomycota</taxon>
        <taxon>Pezizomycotina</taxon>
        <taxon>Sordariomycetes</taxon>
        <taxon>Sordariomycetidae</taxon>
        <taxon>Coniochaetales</taxon>
        <taxon>Coniochaetaceae</taxon>
        <taxon>Coniochaeta</taxon>
    </lineage>
</organism>
<evidence type="ECO:0000256" key="7">
    <source>
        <dbReference type="PROSITE-ProRule" id="PRU10133"/>
    </source>
</evidence>
<dbReference type="SMART" id="SM00212">
    <property type="entry name" value="UBCc"/>
    <property type="match status" value="1"/>
</dbReference>
<comment type="similarity">
    <text evidence="8">Belongs to the ubiquitin-conjugating enzyme family.</text>
</comment>
<dbReference type="STRING" id="177199.A0A420Y7Y9"/>
<dbReference type="InterPro" id="IPR050113">
    <property type="entry name" value="Ub_conjugating_enzyme"/>
</dbReference>
<protein>
    <recommendedName>
        <fullName evidence="3">Ubiquitin-conjugating enzyme E2 2</fullName>
    </recommendedName>
    <alternativeName>
        <fullName evidence="5">E2 ubiquitin-conjugating enzyme 2</fullName>
    </alternativeName>
    <alternativeName>
        <fullName evidence="6">Ubiquitin carrier protein UBC2</fullName>
    </alternativeName>
    <alternativeName>
        <fullName evidence="4">Ubiquitin-protein ligase UBC2</fullName>
    </alternativeName>
</protein>
<dbReference type="PROSITE" id="PS50127">
    <property type="entry name" value="UBC_2"/>
    <property type="match status" value="1"/>
</dbReference>
<dbReference type="SUPFAM" id="SSF54495">
    <property type="entry name" value="UBC-like"/>
    <property type="match status" value="1"/>
</dbReference>
<dbReference type="InterPro" id="IPR009060">
    <property type="entry name" value="UBA-like_sf"/>
</dbReference>
<feature type="active site" description="Glycyl thioester intermediate" evidence="7">
    <location>
        <position position="91"/>
    </location>
</feature>
<evidence type="ECO:0000256" key="1">
    <source>
        <dbReference type="ARBA" id="ARBA00022679"/>
    </source>
</evidence>
<feature type="domain" description="UBC core" evidence="9">
    <location>
        <begin position="4"/>
        <end position="153"/>
    </location>
</feature>
<evidence type="ECO:0000256" key="6">
    <source>
        <dbReference type="ARBA" id="ARBA00042190"/>
    </source>
</evidence>
<dbReference type="InterPro" id="IPR016135">
    <property type="entry name" value="UBQ-conjugating_enzyme/RWD"/>
</dbReference>
<dbReference type="SUPFAM" id="SSF46934">
    <property type="entry name" value="UBA-like"/>
    <property type="match status" value="1"/>
</dbReference>
<keyword evidence="8" id="KW-0067">ATP-binding</keyword>